<evidence type="ECO:0000256" key="12">
    <source>
        <dbReference type="SAM" id="MobiDB-lite"/>
    </source>
</evidence>
<evidence type="ECO:0000256" key="3">
    <source>
        <dbReference type="ARBA" id="ARBA00022741"/>
    </source>
</evidence>
<dbReference type="RefSeq" id="XP_031855592.1">
    <property type="nucleotide sequence ID" value="XM_031999701.1"/>
</dbReference>
<dbReference type="AlphaFoldDB" id="A0A5E8BZ25"/>
<dbReference type="PIRSF" id="PIRSF017267">
    <property type="entry name" value="Sulfiredoxin"/>
    <property type="match status" value="1"/>
</dbReference>
<dbReference type="CDD" id="cd16395">
    <property type="entry name" value="Srx"/>
    <property type="match status" value="1"/>
</dbReference>
<dbReference type="OrthoDB" id="10023328at2759"/>
<keyword evidence="4 9" id="KW-0067">ATP-binding</keyword>
<dbReference type="SUPFAM" id="SSF110849">
    <property type="entry name" value="ParB/Sulfiredoxin"/>
    <property type="match status" value="1"/>
</dbReference>
<feature type="region of interest" description="Disordered" evidence="12">
    <location>
        <begin position="77"/>
        <end position="98"/>
    </location>
</feature>
<protein>
    <recommendedName>
        <fullName evidence="2 9">Sulfiredoxin</fullName>
        <ecNumber evidence="2 9">1.8.98.2</ecNumber>
    </recommendedName>
</protein>
<name>A0A5E8BZ25_9ASCO</name>
<dbReference type="Proteomes" id="UP000398389">
    <property type="component" value="Unassembled WGS sequence"/>
</dbReference>
<evidence type="ECO:0000256" key="2">
    <source>
        <dbReference type="ARBA" id="ARBA00013055"/>
    </source>
</evidence>
<dbReference type="EMBL" id="CABVLU010000004">
    <property type="protein sequence ID" value="VVT56342.1"/>
    <property type="molecule type" value="Genomic_DNA"/>
</dbReference>
<evidence type="ECO:0000259" key="13">
    <source>
        <dbReference type="Pfam" id="PF02195"/>
    </source>
</evidence>
<dbReference type="GeneID" id="43583801"/>
<evidence type="ECO:0000256" key="6">
    <source>
        <dbReference type="ARBA" id="ARBA00023002"/>
    </source>
</evidence>
<feature type="domain" description="ParB-like N-terminal" evidence="13">
    <location>
        <begin position="21"/>
        <end position="158"/>
    </location>
</feature>
<evidence type="ECO:0000256" key="10">
    <source>
        <dbReference type="PIRSR" id="PIRSR017267-1"/>
    </source>
</evidence>
<accession>A0A5E8BZ25</accession>
<evidence type="ECO:0000256" key="9">
    <source>
        <dbReference type="PIRNR" id="PIRNR017267"/>
    </source>
</evidence>
<keyword evidence="3 9" id="KW-0547">Nucleotide-binding</keyword>
<evidence type="ECO:0000256" key="1">
    <source>
        <dbReference type="ARBA" id="ARBA00009609"/>
    </source>
</evidence>
<dbReference type="Pfam" id="PF02195">
    <property type="entry name" value="ParB_N"/>
    <property type="match status" value="1"/>
</dbReference>
<proteinExistence type="inferred from homology"/>
<evidence type="ECO:0000256" key="5">
    <source>
        <dbReference type="ARBA" id="ARBA00022862"/>
    </source>
</evidence>
<dbReference type="GO" id="GO:0032542">
    <property type="term" value="F:sulfiredoxin activity"/>
    <property type="evidence" value="ECO:0007669"/>
    <property type="project" value="UniProtKB-EC"/>
</dbReference>
<evidence type="ECO:0000256" key="4">
    <source>
        <dbReference type="ARBA" id="ARBA00022840"/>
    </source>
</evidence>
<dbReference type="GO" id="GO:0005737">
    <property type="term" value="C:cytoplasm"/>
    <property type="evidence" value="ECO:0007669"/>
    <property type="project" value="TreeGrafter"/>
</dbReference>
<comment type="catalytic activity">
    <reaction evidence="8 9">
        <text>S-hydroxy-S-oxy-L-cysteinyl-[peroxiredoxin] + [protein]-dithiol + ATP = S-hydroxy-L-cysteinyl-[peroxiredoxin] + [protein]-disulfide + ADP + phosphate</text>
        <dbReference type="Rhea" id="RHEA:17545"/>
        <dbReference type="Rhea" id="RHEA-COMP:10593"/>
        <dbReference type="Rhea" id="RHEA-COMP:10594"/>
        <dbReference type="Rhea" id="RHEA-COMP:13681"/>
        <dbReference type="Rhea" id="RHEA-COMP:17976"/>
        <dbReference type="ChEBI" id="CHEBI:29950"/>
        <dbReference type="ChEBI" id="CHEBI:30616"/>
        <dbReference type="ChEBI" id="CHEBI:43474"/>
        <dbReference type="ChEBI" id="CHEBI:50058"/>
        <dbReference type="ChEBI" id="CHEBI:61973"/>
        <dbReference type="ChEBI" id="CHEBI:61974"/>
        <dbReference type="ChEBI" id="CHEBI:456216"/>
        <dbReference type="EC" id="1.8.98.2"/>
    </reaction>
</comment>
<dbReference type="GO" id="GO:0005524">
    <property type="term" value="F:ATP binding"/>
    <property type="evidence" value="ECO:0007669"/>
    <property type="project" value="UniProtKB-KW"/>
</dbReference>
<keyword evidence="15" id="KW-1185">Reference proteome</keyword>
<reference evidence="14 15" key="1">
    <citation type="submission" date="2019-09" db="EMBL/GenBank/DDBJ databases">
        <authorList>
            <person name="Brejova B."/>
        </authorList>
    </citation>
    <scope>NUCLEOTIDE SEQUENCE [LARGE SCALE GENOMIC DNA]</scope>
</reference>
<comment type="similarity">
    <text evidence="1 9">Belongs to the sulfiredoxin family.</text>
</comment>
<dbReference type="EC" id="1.8.98.2" evidence="2 9"/>
<dbReference type="PANTHER" id="PTHR21348:SF2">
    <property type="entry name" value="SULFIREDOXIN-1"/>
    <property type="match status" value="1"/>
</dbReference>
<evidence type="ECO:0000256" key="7">
    <source>
        <dbReference type="ARBA" id="ARBA00023157"/>
    </source>
</evidence>
<dbReference type="InterPro" id="IPR036086">
    <property type="entry name" value="ParB/Sulfiredoxin_sf"/>
</dbReference>
<keyword evidence="7 11" id="KW-1015">Disulfide bond</keyword>
<feature type="compositionally biased region" description="Basic and acidic residues" evidence="12">
    <location>
        <begin position="77"/>
        <end position="86"/>
    </location>
</feature>
<dbReference type="InterPro" id="IPR016692">
    <property type="entry name" value="Sulfiredoxin"/>
</dbReference>
<dbReference type="PANTHER" id="PTHR21348">
    <property type="match status" value="1"/>
</dbReference>
<sequence length="163" mass="18784">MASIQTGRLNNIMYLRRELIRRPILPVLDEPKIERMMQTMNREYEHIPTTATEQGEKLYNQGRPIPASEVNTGLRQRQTESEDKVTPAKNNENCDENQYDDMTPIDVLAVVHNGTPYYFGFGGCHRFQAYDRAGWDLIKVKIMPATKSQLKLYLGSSIDSIFE</sequence>
<dbReference type="GO" id="GO:0034599">
    <property type="term" value="P:cellular response to oxidative stress"/>
    <property type="evidence" value="ECO:0007669"/>
    <property type="project" value="TreeGrafter"/>
</dbReference>
<feature type="disulfide bond" description="Interchain" evidence="11">
    <location>
        <position position="124"/>
    </location>
</feature>
<feature type="binding site" evidence="10">
    <location>
        <begin position="123"/>
        <end position="126"/>
    </location>
    <ligand>
        <name>ATP</name>
        <dbReference type="ChEBI" id="CHEBI:30616"/>
    </ligand>
</feature>
<dbReference type="Gene3D" id="3.90.1530.10">
    <property type="entry name" value="Conserved hypothetical protein from pyrococcus furiosus pfu- 392566-001, ParB domain"/>
    <property type="match status" value="1"/>
</dbReference>
<evidence type="ECO:0000256" key="8">
    <source>
        <dbReference type="ARBA" id="ARBA00047514"/>
    </source>
</evidence>
<keyword evidence="5 9" id="KW-0049">Antioxidant</keyword>
<keyword evidence="6 9" id="KW-0560">Oxidoreductase</keyword>
<evidence type="ECO:0000313" key="14">
    <source>
        <dbReference type="EMBL" id="VVT56342.1"/>
    </source>
</evidence>
<organism evidence="14 15">
    <name type="scientific">Magnusiomyces paraingens</name>
    <dbReference type="NCBI Taxonomy" id="2606893"/>
    <lineage>
        <taxon>Eukaryota</taxon>
        <taxon>Fungi</taxon>
        <taxon>Dikarya</taxon>
        <taxon>Ascomycota</taxon>
        <taxon>Saccharomycotina</taxon>
        <taxon>Dipodascomycetes</taxon>
        <taxon>Dipodascales</taxon>
        <taxon>Dipodascaceae</taxon>
        <taxon>Magnusiomyces</taxon>
    </lineage>
</organism>
<gene>
    <name evidence="14" type="ORF">SAPINGB_P004986</name>
</gene>
<evidence type="ECO:0000313" key="15">
    <source>
        <dbReference type="Proteomes" id="UP000398389"/>
    </source>
</evidence>
<dbReference type="InterPro" id="IPR003115">
    <property type="entry name" value="ParB_N"/>
</dbReference>
<evidence type="ECO:0000256" key="11">
    <source>
        <dbReference type="PIRSR" id="PIRSR017267-2"/>
    </source>
</evidence>